<gene>
    <name evidence="2" type="ORF">SCOCK_60186</name>
</gene>
<accession>A0A9W4DXT6</accession>
<protein>
    <submittedName>
        <fullName evidence="2">Uncharacterized protein</fullName>
    </submittedName>
</protein>
<evidence type="ECO:0000313" key="3">
    <source>
        <dbReference type="Proteomes" id="UP001152519"/>
    </source>
</evidence>
<evidence type="ECO:0000313" key="2">
    <source>
        <dbReference type="EMBL" id="CAG6397853.1"/>
    </source>
</evidence>
<name>A0A9W4DXT6_9ACTN</name>
<feature type="compositionally biased region" description="Basic and acidic residues" evidence="1">
    <location>
        <begin position="41"/>
        <end position="52"/>
    </location>
</feature>
<organism evidence="2 3">
    <name type="scientific">Actinacidiphila cocklensis</name>
    <dbReference type="NCBI Taxonomy" id="887465"/>
    <lineage>
        <taxon>Bacteria</taxon>
        <taxon>Bacillati</taxon>
        <taxon>Actinomycetota</taxon>
        <taxon>Actinomycetes</taxon>
        <taxon>Kitasatosporales</taxon>
        <taxon>Streptomycetaceae</taxon>
        <taxon>Actinacidiphila</taxon>
    </lineage>
</organism>
<feature type="compositionally biased region" description="Basic residues" evidence="1">
    <location>
        <begin position="1"/>
        <end position="11"/>
    </location>
</feature>
<dbReference type="AlphaFoldDB" id="A0A9W4DXT6"/>
<comment type="caution">
    <text evidence="2">The sequence shown here is derived from an EMBL/GenBank/DDBJ whole genome shotgun (WGS) entry which is preliminary data.</text>
</comment>
<keyword evidence="3" id="KW-1185">Reference proteome</keyword>
<feature type="region of interest" description="Disordered" evidence="1">
    <location>
        <begin position="1"/>
        <end position="52"/>
    </location>
</feature>
<sequence length="139" mass="15381">MDRAKVGRRPWRSLALGSATGPHPHHTQRYGTVSHGRQRHRSDARFGTERAADQHACRQGTCDSQAQSAGSIPVIRSNTKPQVSSLGLICCLAQFKDRAPLAHHIGRSIGATRRSKSESRMLIRDSSRIARRTSCDVHH</sequence>
<dbReference type="EMBL" id="CAJSLV010000092">
    <property type="protein sequence ID" value="CAG6397853.1"/>
    <property type="molecule type" value="Genomic_DNA"/>
</dbReference>
<proteinExistence type="predicted"/>
<reference evidence="2" key="1">
    <citation type="submission" date="2021-05" db="EMBL/GenBank/DDBJ databases">
        <authorList>
            <person name="Arsene-Ploetze F."/>
        </authorList>
    </citation>
    <scope>NUCLEOTIDE SEQUENCE</scope>
    <source>
        <strain evidence="2">DSM 42138</strain>
    </source>
</reference>
<evidence type="ECO:0000256" key="1">
    <source>
        <dbReference type="SAM" id="MobiDB-lite"/>
    </source>
</evidence>
<dbReference type="Proteomes" id="UP001152519">
    <property type="component" value="Unassembled WGS sequence"/>
</dbReference>